<dbReference type="RefSeq" id="WP_268883941.1">
    <property type="nucleotide sequence ID" value="NZ_CP114030.1"/>
</dbReference>
<dbReference type="PANTHER" id="PTHR13887">
    <property type="entry name" value="GLUTATHIONE S-TRANSFERASE KAPPA"/>
    <property type="match status" value="1"/>
</dbReference>
<evidence type="ECO:0000259" key="5">
    <source>
        <dbReference type="Pfam" id="PF01323"/>
    </source>
</evidence>
<accession>A0ABY7C5R8</accession>
<dbReference type="InterPro" id="IPR001853">
    <property type="entry name" value="DSBA-like_thioredoxin_dom"/>
</dbReference>
<evidence type="ECO:0000256" key="2">
    <source>
        <dbReference type="ARBA" id="ARBA00023002"/>
    </source>
</evidence>
<evidence type="ECO:0000313" key="7">
    <source>
        <dbReference type="Proteomes" id="UP001164020"/>
    </source>
</evidence>
<dbReference type="CDD" id="cd03023">
    <property type="entry name" value="DsbA_Com1_like"/>
    <property type="match status" value="1"/>
</dbReference>
<dbReference type="PANTHER" id="PTHR13887:SF14">
    <property type="entry name" value="DISULFIDE BOND FORMATION PROTEIN D"/>
    <property type="match status" value="1"/>
</dbReference>
<dbReference type="Pfam" id="PF01323">
    <property type="entry name" value="DSBA"/>
    <property type="match status" value="1"/>
</dbReference>
<keyword evidence="4" id="KW-0676">Redox-active center</keyword>
<sequence length="179" mass="19548">MRLKERHAEIFADPASPIAGNPEGDVTLVQFFDYNCSYCRAAAPIVRQAKDADAGLKLVYKEFPILGSGSRFAAQAALASRKQDKYEEFHSALMGHSGAINESSTLDIAERVGLDVHQLQRDIQDPVVMAAVERNLALGLDLRITGTPSFFVGDEIVRGLVDLQAMQGFIAEARRQVGE</sequence>
<proteinExistence type="predicted"/>
<gene>
    <name evidence="6" type="ORF">OH818_28470</name>
</gene>
<keyword evidence="2" id="KW-0560">Oxidoreductase</keyword>
<evidence type="ECO:0000256" key="4">
    <source>
        <dbReference type="ARBA" id="ARBA00023284"/>
    </source>
</evidence>
<evidence type="ECO:0000256" key="3">
    <source>
        <dbReference type="ARBA" id="ARBA00023157"/>
    </source>
</evidence>
<evidence type="ECO:0000256" key="1">
    <source>
        <dbReference type="ARBA" id="ARBA00022729"/>
    </source>
</evidence>
<feature type="domain" description="DSBA-like thioredoxin" evidence="5">
    <location>
        <begin position="27"/>
        <end position="170"/>
    </location>
</feature>
<evidence type="ECO:0000313" key="6">
    <source>
        <dbReference type="EMBL" id="WAP71422.1"/>
    </source>
</evidence>
<keyword evidence="7" id="KW-1185">Reference proteome</keyword>
<organism evidence="6 7">
    <name type="scientific">Jiella pelagia</name>
    <dbReference type="NCBI Taxonomy" id="2986949"/>
    <lineage>
        <taxon>Bacteria</taxon>
        <taxon>Pseudomonadati</taxon>
        <taxon>Pseudomonadota</taxon>
        <taxon>Alphaproteobacteria</taxon>
        <taxon>Hyphomicrobiales</taxon>
        <taxon>Aurantimonadaceae</taxon>
        <taxon>Jiella</taxon>
    </lineage>
</organism>
<dbReference type="SUPFAM" id="SSF52833">
    <property type="entry name" value="Thioredoxin-like"/>
    <property type="match status" value="1"/>
</dbReference>
<reference evidence="6" key="1">
    <citation type="submission" date="2022-12" db="EMBL/GenBank/DDBJ databases">
        <title>Jiella pelagia sp. nov., isolated from phosphonate enriched culture of Northwest Pacific surface seawater.</title>
        <authorList>
            <person name="Shin D.Y."/>
            <person name="Hwang C.Y."/>
        </authorList>
    </citation>
    <scope>NUCLEOTIDE SEQUENCE</scope>
    <source>
        <strain evidence="6">HL-NP1</strain>
        <plasmid evidence="6">unnamed2</plasmid>
    </source>
</reference>
<dbReference type="Gene3D" id="3.40.30.10">
    <property type="entry name" value="Glutaredoxin"/>
    <property type="match status" value="1"/>
</dbReference>
<keyword evidence="6" id="KW-0614">Plasmid</keyword>
<dbReference type="EMBL" id="CP114030">
    <property type="protein sequence ID" value="WAP71422.1"/>
    <property type="molecule type" value="Genomic_DNA"/>
</dbReference>
<dbReference type="Proteomes" id="UP001164020">
    <property type="component" value="Plasmid unnamed2"/>
</dbReference>
<geneLocation type="plasmid" evidence="6 7">
    <name>unnamed2</name>
</geneLocation>
<dbReference type="InterPro" id="IPR036249">
    <property type="entry name" value="Thioredoxin-like_sf"/>
</dbReference>
<keyword evidence="3" id="KW-1015">Disulfide bond</keyword>
<name>A0ABY7C5R8_9HYPH</name>
<keyword evidence="1" id="KW-0732">Signal</keyword>
<protein>
    <submittedName>
        <fullName evidence="6">DsbA family protein</fullName>
    </submittedName>
</protein>